<evidence type="ECO:0000313" key="3">
    <source>
        <dbReference type="Proteomes" id="UP000799766"/>
    </source>
</evidence>
<feature type="domain" description="3'-5' exonuclease" evidence="1">
    <location>
        <begin position="11"/>
        <end position="179"/>
    </location>
</feature>
<evidence type="ECO:0000313" key="2">
    <source>
        <dbReference type="EMBL" id="KAF2456163.1"/>
    </source>
</evidence>
<dbReference type="OrthoDB" id="26838at2759"/>
<dbReference type="Proteomes" id="UP000799766">
    <property type="component" value="Unassembled WGS sequence"/>
</dbReference>
<dbReference type="InterPro" id="IPR036397">
    <property type="entry name" value="RNaseH_sf"/>
</dbReference>
<dbReference type="PANTHER" id="PTHR43040">
    <property type="entry name" value="RIBONUCLEASE D"/>
    <property type="match status" value="1"/>
</dbReference>
<proteinExistence type="predicted"/>
<reference evidence="2" key="1">
    <citation type="journal article" date="2020" name="Stud. Mycol.">
        <title>101 Dothideomycetes genomes: a test case for predicting lifestyles and emergence of pathogens.</title>
        <authorList>
            <person name="Haridas S."/>
            <person name="Albert R."/>
            <person name="Binder M."/>
            <person name="Bloem J."/>
            <person name="Labutti K."/>
            <person name="Salamov A."/>
            <person name="Andreopoulos B."/>
            <person name="Baker S."/>
            <person name="Barry K."/>
            <person name="Bills G."/>
            <person name="Bluhm B."/>
            <person name="Cannon C."/>
            <person name="Castanera R."/>
            <person name="Culley D."/>
            <person name="Daum C."/>
            <person name="Ezra D."/>
            <person name="Gonzalez J."/>
            <person name="Henrissat B."/>
            <person name="Kuo A."/>
            <person name="Liang C."/>
            <person name="Lipzen A."/>
            <person name="Lutzoni F."/>
            <person name="Magnuson J."/>
            <person name="Mondo S."/>
            <person name="Nolan M."/>
            <person name="Ohm R."/>
            <person name="Pangilinan J."/>
            <person name="Park H.-J."/>
            <person name="Ramirez L."/>
            <person name="Alfaro M."/>
            <person name="Sun H."/>
            <person name="Tritt A."/>
            <person name="Yoshinaga Y."/>
            <person name="Zwiers L.-H."/>
            <person name="Turgeon B."/>
            <person name="Goodwin S."/>
            <person name="Spatafora J."/>
            <person name="Crous P."/>
            <person name="Grigoriev I."/>
        </authorList>
    </citation>
    <scope>NUCLEOTIDE SEQUENCE</scope>
    <source>
        <strain evidence="2">ATCC 16933</strain>
    </source>
</reference>
<dbReference type="PANTHER" id="PTHR43040:SF1">
    <property type="entry name" value="RIBONUCLEASE D"/>
    <property type="match status" value="1"/>
</dbReference>
<sequence length="236" mass="27239">MVNGLKDLPTGHPQLYLDIEGVNLGRNGSISIVQMYVLQRRHTYLVDVYTLNEVAFTTAAPDGRTFKDILEDGEIPKVFFDCRRDSDALFAHFGVRLARVLDLQLLEVAGTLRGRVSGLFYLIRACESIGTEDKDEWCRIKDVGKQIFNNGQWEKFNQRPMPAEIRQYCLQDVVFLPILWSVYRAQFDTMSRPTRWARKVIKSSNDRVAESQSPDFKDLGWAMAYVPKDWPVDPEW</sequence>
<dbReference type="GO" id="GO:0008408">
    <property type="term" value="F:3'-5' exonuclease activity"/>
    <property type="evidence" value="ECO:0007669"/>
    <property type="project" value="InterPro"/>
</dbReference>
<evidence type="ECO:0000259" key="1">
    <source>
        <dbReference type="Pfam" id="PF01612"/>
    </source>
</evidence>
<keyword evidence="3" id="KW-1185">Reference proteome</keyword>
<protein>
    <submittedName>
        <fullName evidence="2">Ribonuclease H-like domain-containing protein</fullName>
    </submittedName>
</protein>
<dbReference type="AlphaFoldDB" id="A0A6A6NY26"/>
<dbReference type="InterPro" id="IPR012337">
    <property type="entry name" value="RNaseH-like_sf"/>
</dbReference>
<gene>
    <name evidence="2" type="ORF">BDY21DRAFT_386614</name>
</gene>
<name>A0A6A6NY26_9PEZI</name>
<organism evidence="2 3">
    <name type="scientific">Lineolata rhizophorae</name>
    <dbReference type="NCBI Taxonomy" id="578093"/>
    <lineage>
        <taxon>Eukaryota</taxon>
        <taxon>Fungi</taxon>
        <taxon>Dikarya</taxon>
        <taxon>Ascomycota</taxon>
        <taxon>Pezizomycotina</taxon>
        <taxon>Dothideomycetes</taxon>
        <taxon>Dothideomycetes incertae sedis</taxon>
        <taxon>Lineolatales</taxon>
        <taxon>Lineolataceae</taxon>
        <taxon>Lineolata</taxon>
    </lineage>
</organism>
<dbReference type="SUPFAM" id="SSF53098">
    <property type="entry name" value="Ribonuclease H-like"/>
    <property type="match status" value="1"/>
</dbReference>
<dbReference type="Pfam" id="PF01612">
    <property type="entry name" value="DNA_pol_A_exo1"/>
    <property type="match status" value="1"/>
</dbReference>
<dbReference type="GO" id="GO:0006139">
    <property type="term" value="P:nucleobase-containing compound metabolic process"/>
    <property type="evidence" value="ECO:0007669"/>
    <property type="project" value="InterPro"/>
</dbReference>
<dbReference type="GO" id="GO:0003676">
    <property type="term" value="F:nucleic acid binding"/>
    <property type="evidence" value="ECO:0007669"/>
    <property type="project" value="InterPro"/>
</dbReference>
<dbReference type="EMBL" id="MU001684">
    <property type="protein sequence ID" value="KAF2456163.1"/>
    <property type="molecule type" value="Genomic_DNA"/>
</dbReference>
<dbReference type="InterPro" id="IPR002562">
    <property type="entry name" value="3'-5'_exonuclease_dom"/>
</dbReference>
<accession>A0A6A6NY26</accession>
<dbReference type="Gene3D" id="3.30.420.10">
    <property type="entry name" value="Ribonuclease H-like superfamily/Ribonuclease H"/>
    <property type="match status" value="1"/>
</dbReference>